<gene>
    <name evidence="7" type="ORF">COS58_01485</name>
</gene>
<dbReference type="GO" id="GO:0008270">
    <property type="term" value="F:zinc ion binding"/>
    <property type="evidence" value="ECO:0007669"/>
    <property type="project" value="UniProtKB-KW"/>
</dbReference>
<dbReference type="SUPFAM" id="SSF109635">
    <property type="entry name" value="DnaK suppressor protein DksA, alpha-hairpin domain"/>
    <property type="match status" value="1"/>
</dbReference>
<evidence type="ECO:0000256" key="5">
    <source>
        <dbReference type="SAM" id="MobiDB-lite"/>
    </source>
</evidence>
<protein>
    <recommendedName>
        <fullName evidence="6">Zinc finger DksA/TraR C4-type domain-containing protein</fullName>
    </recommendedName>
</protein>
<keyword evidence="2" id="KW-0863">Zinc-finger</keyword>
<organism evidence="7 8">
    <name type="scientific">Candidatus Tagabacteria bacterium CG03_land_8_20_14_0_80_41_22</name>
    <dbReference type="NCBI Taxonomy" id="1975020"/>
    <lineage>
        <taxon>Bacteria</taxon>
        <taxon>Candidatus Tagaibacteriota</taxon>
    </lineage>
</organism>
<name>A0A2M7B908_9BACT</name>
<keyword evidence="3" id="KW-0862">Zinc</keyword>
<evidence type="ECO:0000259" key="6">
    <source>
        <dbReference type="Pfam" id="PF01258"/>
    </source>
</evidence>
<proteinExistence type="predicted"/>
<dbReference type="EMBL" id="PEVG01000017">
    <property type="protein sequence ID" value="PIU99602.1"/>
    <property type="molecule type" value="Genomic_DNA"/>
</dbReference>
<feature type="zinc finger region" description="dksA C4-type" evidence="4">
    <location>
        <begin position="110"/>
        <end position="134"/>
    </location>
</feature>
<dbReference type="InterPro" id="IPR000962">
    <property type="entry name" value="Znf_DskA_TraR"/>
</dbReference>
<dbReference type="SUPFAM" id="SSF57716">
    <property type="entry name" value="Glucocorticoid receptor-like (DNA-binding domain)"/>
    <property type="match status" value="1"/>
</dbReference>
<dbReference type="InterPro" id="IPR037187">
    <property type="entry name" value="DnaK_N"/>
</dbReference>
<evidence type="ECO:0000313" key="8">
    <source>
        <dbReference type="Proteomes" id="UP000228561"/>
    </source>
</evidence>
<reference evidence="8" key="1">
    <citation type="submission" date="2017-09" db="EMBL/GenBank/DDBJ databases">
        <title>Depth-based differentiation of microbial function through sediment-hosted aquifers and enrichment of novel symbionts in the deep terrestrial subsurface.</title>
        <authorList>
            <person name="Probst A.J."/>
            <person name="Ladd B."/>
            <person name="Jarett J.K."/>
            <person name="Geller-Mcgrath D.E."/>
            <person name="Sieber C.M.K."/>
            <person name="Emerson J.B."/>
            <person name="Anantharaman K."/>
            <person name="Thomas B.C."/>
            <person name="Malmstrom R."/>
            <person name="Stieglmeier M."/>
            <person name="Klingl A."/>
            <person name="Woyke T."/>
            <person name="Ryan C.M."/>
            <person name="Banfield J.F."/>
        </authorList>
    </citation>
    <scope>NUCLEOTIDE SEQUENCE [LARGE SCALE GENOMIC DNA]</scope>
</reference>
<dbReference type="PANTHER" id="PTHR33823">
    <property type="entry name" value="RNA POLYMERASE-BINDING TRANSCRIPTION FACTOR DKSA-RELATED"/>
    <property type="match status" value="1"/>
</dbReference>
<dbReference type="Gene3D" id="1.20.120.910">
    <property type="entry name" value="DksA, coiled-coil domain"/>
    <property type="match status" value="1"/>
</dbReference>
<feature type="region of interest" description="Disordered" evidence="5">
    <location>
        <begin position="41"/>
        <end position="67"/>
    </location>
</feature>
<dbReference type="PANTHER" id="PTHR33823:SF4">
    <property type="entry name" value="GENERAL STRESS PROTEIN 16O"/>
    <property type="match status" value="1"/>
</dbReference>
<dbReference type="Pfam" id="PF01258">
    <property type="entry name" value="zf-dskA_traR"/>
    <property type="match status" value="1"/>
</dbReference>
<feature type="domain" description="Zinc finger DksA/TraR C4-type" evidence="6">
    <location>
        <begin position="105"/>
        <end position="132"/>
    </location>
</feature>
<sequence length="137" mass="15642">MKHCGLRQCLILFKDIIMELDYFKKKLKEEKERLEVELSQVAKRNPKNPSDWEPIPAEDGTDTRIPDANELSDAFEEFQNRSSVEVHLEEKVNEVIAALKRIEKGTFGICAACGEKIDEKRLEANPSSATCVKHSPR</sequence>
<evidence type="ECO:0000256" key="1">
    <source>
        <dbReference type="ARBA" id="ARBA00022723"/>
    </source>
</evidence>
<dbReference type="PROSITE" id="PS51128">
    <property type="entry name" value="ZF_DKSA_2"/>
    <property type="match status" value="1"/>
</dbReference>
<evidence type="ECO:0000256" key="3">
    <source>
        <dbReference type="ARBA" id="ARBA00022833"/>
    </source>
</evidence>
<accession>A0A2M7B908</accession>
<keyword evidence="1" id="KW-0479">Metal-binding</keyword>
<evidence type="ECO:0000256" key="2">
    <source>
        <dbReference type="ARBA" id="ARBA00022771"/>
    </source>
</evidence>
<dbReference type="Proteomes" id="UP000228561">
    <property type="component" value="Unassembled WGS sequence"/>
</dbReference>
<evidence type="ECO:0000256" key="4">
    <source>
        <dbReference type="PROSITE-ProRule" id="PRU00510"/>
    </source>
</evidence>
<dbReference type="AlphaFoldDB" id="A0A2M7B908"/>
<comment type="caution">
    <text evidence="7">The sequence shown here is derived from an EMBL/GenBank/DDBJ whole genome shotgun (WGS) entry which is preliminary data.</text>
</comment>
<evidence type="ECO:0000313" key="7">
    <source>
        <dbReference type="EMBL" id="PIU99602.1"/>
    </source>
</evidence>